<reference evidence="2 3" key="1">
    <citation type="journal article" date="2013" name="PLoS Genet.">
        <title>Comparative genome structure, secondary metabolite, and effector coding capacity across Cochliobolus pathogens.</title>
        <authorList>
            <person name="Condon B.J."/>
            <person name="Leng Y."/>
            <person name="Wu D."/>
            <person name="Bushley K.E."/>
            <person name="Ohm R.A."/>
            <person name="Otillar R."/>
            <person name="Martin J."/>
            <person name="Schackwitz W."/>
            <person name="Grimwood J."/>
            <person name="MohdZainudin N."/>
            <person name="Xue C."/>
            <person name="Wang R."/>
            <person name="Manning V.A."/>
            <person name="Dhillon B."/>
            <person name="Tu Z.J."/>
            <person name="Steffenson B.J."/>
            <person name="Salamov A."/>
            <person name="Sun H."/>
            <person name="Lowry S."/>
            <person name="LaButti K."/>
            <person name="Han J."/>
            <person name="Copeland A."/>
            <person name="Lindquist E."/>
            <person name="Barry K."/>
            <person name="Schmutz J."/>
            <person name="Baker S.E."/>
            <person name="Ciuffetti L.M."/>
            <person name="Grigoriev I.V."/>
            <person name="Zhong S."/>
            <person name="Turgeon B.G."/>
        </authorList>
    </citation>
    <scope>NUCLEOTIDE SEQUENCE [LARGE SCALE GENOMIC DNA]</scope>
    <source>
        <strain evidence="2 3">FI3</strain>
    </source>
</reference>
<dbReference type="GeneID" id="26252081"/>
<gene>
    <name evidence="2" type="ORF">COCVIDRAFT_17878</name>
</gene>
<proteinExistence type="predicted"/>
<keyword evidence="1" id="KW-0472">Membrane</keyword>
<accession>W7EKI4</accession>
<feature type="transmembrane region" description="Helical" evidence="1">
    <location>
        <begin position="31"/>
        <end position="48"/>
    </location>
</feature>
<dbReference type="RefSeq" id="XP_014554360.1">
    <property type="nucleotide sequence ID" value="XM_014698874.1"/>
</dbReference>
<evidence type="ECO:0000256" key="1">
    <source>
        <dbReference type="SAM" id="Phobius"/>
    </source>
</evidence>
<sequence length="266" mass="28989">MLFPVSIDDITFLTPINAYSEQSLQSNGVDAVLIFIVILTSSEAIYVSRETYLAKPSSFLTVPGWHANEIAKIQNMTMCRDIVNSVAFGSGRGILTANRHSRDGTRVARALTNQEEYGTLLNGAGPLKACHRMAIPEAFHHVAVSTAVDCFHTCSSNNTENRSEWAPDGPVRKVELESTQIARRLNGVNRQQHGVGKSTYMSVINGNELPEILCRAHSLFLDAKPRTMLVIDMASTRMNKMRLTALRIGVIILAGGGVGLVFGDSS</sequence>
<feature type="transmembrane region" description="Helical" evidence="1">
    <location>
        <begin position="245"/>
        <end position="263"/>
    </location>
</feature>
<name>W7EKI4_BIPV3</name>
<keyword evidence="1" id="KW-1133">Transmembrane helix</keyword>
<dbReference type="HOGENOM" id="CLU_1045815_0_0_1"/>
<organism evidence="2 3">
    <name type="scientific">Bipolaris victoriae (strain FI3)</name>
    <name type="common">Victoria blight of oats agent</name>
    <name type="synonym">Cochliobolus victoriae</name>
    <dbReference type="NCBI Taxonomy" id="930091"/>
    <lineage>
        <taxon>Eukaryota</taxon>
        <taxon>Fungi</taxon>
        <taxon>Dikarya</taxon>
        <taxon>Ascomycota</taxon>
        <taxon>Pezizomycotina</taxon>
        <taxon>Dothideomycetes</taxon>
        <taxon>Pleosporomycetidae</taxon>
        <taxon>Pleosporales</taxon>
        <taxon>Pleosporineae</taxon>
        <taxon>Pleosporaceae</taxon>
        <taxon>Bipolaris</taxon>
    </lineage>
</organism>
<evidence type="ECO:0000313" key="3">
    <source>
        <dbReference type="Proteomes" id="UP000054337"/>
    </source>
</evidence>
<evidence type="ECO:0000313" key="2">
    <source>
        <dbReference type="EMBL" id="EUN24817.1"/>
    </source>
</evidence>
<keyword evidence="1" id="KW-0812">Transmembrane</keyword>
<dbReference type="AlphaFoldDB" id="W7EKI4"/>
<dbReference type="Proteomes" id="UP000054337">
    <property type="component" value="Unassembled WGS sequence"/>
</dbReference>
<dbReference type="EMBL" id="KI968761">
    <property type="protein sequence ID" value="EUN24817.1"/>
    <property type="molecule type" value="Genomic_DNA"/>
</dbReference>
<protein>
    <submittedName>
        <fullName evidence="2">Uncharacterized protein</fullName>
    </submittedName>
</protein>
<keyword evidence="3" id="KW-1185">Reference proteome</keyword>